<evidence type="ECO:0000313" key="7">
    <source>
        <dbReference type="Proteomes" id="UP000255036"/>
    </source>
</evidence>
<dbReference type="PANTHER" id="PTHR35936:SF17">
    <property type="entry name" value="ARGININE-BINDING EXTRACELLULAR PROTEIN ARTP"/>
    <property type="match status" value="1"/>
</dbReference>
<comment type="similarity">
    <text evidence="2">Belongs to the bacterial solute-binding protein 3 family.</text>
</comment>
<dbReference type="PROSITE" id="PS51257">
    <property type="entry name" value="PROKAR_LIPOPROTEIN"/>
    <property type="match status" value="1"/>
</dbReference>
<evidence type="ECO:0000256" key="1">
    <source>
        <dbReference type="ARBA" id="ARBA00004196"/>
    </source>
</evidence>
<feature type="signal peptide" evidence="4">
    <location>
        <begin position="1"/>
        <end position="21"/>
    </location>
</feature>
<dbReference type="PANTHER" id="PTHR35936">
    <property type="entry name" value="MEMBRANE-BOUND LYTIC MUREIN TRANSGLYCOSYLASE F"/>
    <property type="match status" value="1"/>
</dbReference>
<sequence length="257" mass="28160">MKKILATMLIAVMAFSLSACAKKEKAVINGPDDLSGKKVGVQTGTTGDLLISDEDSINVERFNKAVEAVQALKQGKIDAVVIDDQPAQVFIKGTKGLKILDTEYVEEDYAISIAKENENLLKDINKAIKELKDDGTLDRIVDYYIGQNKDAKRYESPADIKYSGTLVMATNAEFQPYEYYEGKEIVGLDVDFAKAIADKLGKELKIEDMAFDSIIAAVQSGKADIGCAGMTVTEDRLKSINFTDSYYTGRQVIIVAE</sequence>
<comment type="subcellular location">
    <subcellularLocation>
        <location evidence="1">Cell envelope</location>
    </subcellularLocation>
</comment>
<dbReference type="EMBL" id="QRCT01000016">
    <property type="protein sequence ID" value="RDU24022.1"/>
    <property type="molecule type" value="Genomic_DNA"/>
</dbReference>
<evidence type="ECO:0000256" key="4">
    <source>
        <dbReference type="SAM" id="SignalP"/>
    </source>
</evidence>
<evidence type="ECO:0000259" key="5">
    <source>
        <dbReference type="Pfam" id="PF00497"/>
    </source>
</evidence>
<keyword evidence="7" id="KW-1185">Reference proteome</keyword>
<evidence type="ECO:0000313" key="6">
    <source>
        <dbReference type="EMBL" id="RDU24022.1"/>
    </source>
</evidence>
<dbReference type="GO" id="GO:0030313">
    <property type="term" value="C:cell envelope"/>
    <property type="evidence" value="ECO:0007669"/>
    <property type="project" value="UniProtKB-SubCell"/>
</dbReference>
<protein>
    <submittedName>
        <fullName evidence="6">Amino acid ABC transporter substrate-binding protein</fullName>
    </submittedName>
</protein>
<dbReference type="Pfam" id="PF00497">
    <property type="entry name" value="SBP_bac_3"/>
    <property type="match status" value="1"/>
</dbReference>
<dbReference type="PROSITE" id="PS01039">
    <property type="entry name" value="SBP_BACTERIAL_3"/>
    <property type="match status" value="1"/>
</dbReference>
<dbReference type="SUPFAM" id="SSF53850">
    <property type="entry name" value="Periplasmic binding protein-like II"/>
    <property type="match status" value="2"/>
</dbReference>
<comment type="caution">
    <text evidence="6">The sequence shown here is derived from an EMBL/GenBank/DDBJ whole genome shotgun (WGS) entry which is preliminary data.</text>
</comment>
<dbReference type="InterPro" id="IPR018313">
    <property type="entry name" value="SBP_3_CS"/>
</dbReference>
<feature type="domain" description="Solute-binding protein family 3/N-terminal" evidence="5">
    <location>
        <begin position="166"/>
        <end position="256"/>
    </location>
</feature>
<dbReference type="AlphaFoldDB" id="A0A371AWY8"/>
<proteinExistence type="inferred from homology"/>
<dbReference type="Proteomes" id="UP000255036">
    <property type="component" value="Unassembled WGS sequence"/>
</dbReference>
<keyword evidence="3 4" id="KW-0732">Signal</keyword>
<evidence type="ECO:0000256" key="2">
    <source>
        <dbReference type="ARBA" id="ARBA00010333"/>
    </source>
</evidence>
<evidence type="ECO:0000256" key="3">
    <source>
        <dbReference type="ARBA" id="ARBA00022729"/>
    </source>
</evidence>
<dbReference type="OrthoDB" id="9774451at2"/>
<accession>A0A371AWY8</accession>
<gene>
    <name evidence="6" type="ORF">DWV06_06945</name>
</gene>
<feature type="chain" id="PRO_5039274727" evidence="4">
    <location>
        <begin position="22"/>
        <end position="257"/>
    </location>
</feature>
<dbReference type="Gene3D" id="3.40.190.10">
    <property type="entry name" value="Periplasmic binding protein-like II"/>
    <property type="match status" value="2"/>
</dbReference>
<organism evidence="6 7">
    <name type="scientific">Anaerosacchariphilus polymeriproducens</name>
    <dbReference type="NCBI Taxonomy" id="1812858"/>
    <lineage>
        <taxon>Bacteria</taxon>
        <taxon>Bacillati</taxon>
        <taxon>Bacillota</taxon>
        <taxon>Clostridia</taxon>
        <taxon>Lachnospirales</taxon>
        <taxon>Lachnospiraceae</taxon>
        <taxon>Anaerosacchariphilus</taxon>
    </lineage>
</organism>
<dbReference type="RefSeq" id="WP_115481455.1">
    <property type="nucleotide sequence ID" value="NZ_QRCT01000016.1"/>
</dbReference>
<reference evidence="6 7" key="1">
    <citation type="submission" date="2018-07" db="EMBL/GenBank/DDBJ databases">
        <title>Anaerosacharophilus polymeroproducens gen. nov. sp. nov., an anaerobic bacterium isolated from salt field.</title>
        <authorList>
            <person name="Kim W."/>
            <person name="Yang S.-H."/>
            <person name="Oh J."/>
            <person name="Lee J.-H."/>
            <person name="Kwon K.K."/>
        </authorList>
    </citation>
    <scope>NUCLEOTIDE SEQUENCE [LARGE SCALE GENOMIC DNA]</scope>
    <source>
        <strain evidence="6 7">MCWD5</strain>
    </source>
</reference>
<name>A0A371AWY8_9FIRM</name>
<dbReference type="InterPro" id="IPR001638">
    <property type="entry name" value="Solute-binding_3/MltF_N"/>
</dbReference>